<proteinExistence type="inferred from homology"/>
<keyword evidence="3" id="KW-0285">Flavoprotein</keyword>
<dbReference type="Proteomes" id="UP000070587">
    <property type="component" value="Chromosome"/>
</dbReference>
<name>A0A127B891_9EURY</name>
<dbReference type="EMBL" id="CP010835">
    <property type="protein sequence ID" value="AMM53593.1"/>
    <property type="molecule type" value="Genomic_DNA"/>
</dbReference>
<dbReference type="RefSeq" id="WP_068320928.1">
    <property type="nucleotide sequence ID" value="NZ_CP010835.1"/>
</dbReference>
<dbReference type="PATRIC" id="fig|1609559.3.peg.665"/>
<feature type="domain" description="Nitroreductase" evidence="6">
    <location>
        <begin position="69"/>
        <end position="149"/>
    </location>
</feature>
<accession>A0A127B891</accession>
<keyword evidence="4" id="KW-0288">FMN</keyword>
<evidence type="ECO:0000256" key="2">
    <source>
        <dbReference type="ARBA" id="ARBA00007118"/>
    </source>
</evidence>
<evidence type="ECO:0000256" key="3">
    <source>
        <dbReference type="ARBA" id="ARBA00022630"/>
    </source>
</evidence>
<comment type="similarity">
    <text evidence="2">Belongs to the nitroreductase family.</text>
</comment>
<evidence type="ECO:0000313" key="8">
    <source>
        <dbReference type="Proteomes" id="UP000070587"/>
    </source>
</evidence>
<dbReference type="KEGG" id="pyc:TQ32_03185"/>
<reference evidence="7 8" key="2">
    <citation type="journal article" date="2016" name="Int. J. Syst. Evol. Microbiol.">
        <title>Pyrococcus kukulkanii sp. nov., a hyperthermophilic, piezophilic archaeon isolated from a deep-sea hydrothermal vent.</title>
        <authorList>
            <person name="Callac N."/>
            <person name="Oger P."/>
            <person name="Lesongeur F."/>
            <person name="Rattray J.E."/>
            <person name="Vannier P."/>
            <person name="Michoud G."/>
            <person name="Beauverger M."/>
            <person name="Gayet N."/>
            <person name="Rouxel O."/>
            <person name="Jebbar M."/>
            <person name="Godfroy A."/>
        </authorList>
    </citation>
    <scope>NUCLEOTIDE SEQUENCE [LARGE SCALE GENOMIC DNA]</scope>
    <source>
        <strain evidence="7 8">NCB100</strain>
    </source>
</reference>
<dbReference type="Pfam" id="PF00881">
    <property type="entry name" value="Nitroreductase"/>
    <property type="match status" value="2"/>
</dbReference>
<protein>
    <submittedName>
        <fullName evidence="7">NAD(P)H nitroreductase</fullName>
    </submittedName>
</protein>
<organism evidence="7 8">
    <name type="scientific">Pyrococcus kukulkanii</name>
    <dbReference type="NCBI Taxonomy" id="1609559"/>
    <lineage>
        <taxon>Archaea</taxon>
        <taxon>Methanobacteriati</taxon>
        <taxon>Methanobacteriota</taxon>
        <taxon>Thermococci</taxon>
        <taxon>Thermococcales</taxon>
        <taxon>Thermococcaceae</taxon>
        <taxon>Pyrococcus</taxon>
    </lineage>
</organism>
<feature type="domain" description="Nitroreductase" evidence="6">
    <location>
        <begin position="7"/>
        <end position="62"/>
    </location>
</feature>
<keyword evidence="5" id="KW-0560">Oxidoreductase</keyword>
<dbReference type="Gene3D" id="3.40.109.10">
    <property type="entry name" value="NADH Oxidase"/>
    <property type="match status" value="1"/>
</dbReference>
<dbReference type="PANTHER" id="PTHR43673:SF2">
    <property type="entry name" value="NITROREDUCTASE"/>
    <property type="match status" value="1"/>
</dbReference>
<dbReference type="OrthoDB" id="105365at2157"/>
<dbReference type="CDD" id="cd02151">
    <property type="entry name" value="nitroreductase"/>
    <property type="match status" value="1"/>
</dbReference>
<sequence length="191" mass="21805">MEFFELLRKRRSIRRFKDEKIPRKIVELILKAAFLSPSSHNRRPWYFIVIDDREKLDLLSKAKPGANPLASAPLAIAIVGDPEKSDVWLEDCSIVAEHIHLATFAVGLGSVWIQIMNRKSFDGRDAEEYVREVLNVPKNLRVPFIIAIGFPAEEKKPHGKEVEEWWKVFHNEFGVAYGGSEESRGSPQPKG</sequence>
<comment type="cofactor">
    <cofactor evidence="1">
        <name>FMN</name>
        <dbReference type="ChEBI" id="CHEBI:58210"/>
    </cofactor>
</comment>
<evidence type="ECO:0000256" key="1">
    <source>
        <dbReference type="ARBA" id="ARBA00001917"/>
    </source>
</evidence>
<dbReference type="GO" id="GO:0016491">
    <property type="term" value="F:oxidoreductase activity"/>
    <property type="evidence" value="ECO:0007669"/>
    <property type="project" value="UniProtKB-KW"/>
</dbReference>
<dbReference type="SUPFAM" id="SSF55469">
    <property type="entry name" value="FMN-dependent nitroreductase-like"/>
    <property type="match status" value="1"/>
</dbReference>
<gene>
    <name evidence="7" type="ORF">TQ32_03185</name>
</gene>
<reference evidence="8" key="1">
    <citation type="submission" date="2015-02" db="EMBL/GenBank/DDBJ databases">
        <title>Pyrococcus kukulkanii sp. nov., a novel hyperthermophilic archaeon isolated from a deep-sea hydrothermal vent at the Guaymas Basin.</title>
        <authorList>
            <person name="Oger P.M."/>
            <person name="Callac N."/>
            <person name="Jebbar M."/>
            <person name="Godfroy A."/>
        </authorList>
    </citation>
    <scope>NUCLEOTIDE SEQUENCE [LARGE SCALE GENOMIC DNA]</scope>
    <source>
        <strain evidence="8">NCB100</strain>
    </source>
</reference>
<dbReference type="PANTHER" id="PTHR43673">
    <property type="entry name" value="NAD(P)H NITROREDUCTASE YDGI-RELATED"/>
    <property type="match status" value="1"/>
</dbReference>
<evidence type="ECO:0000259" key="6">
    <source>
        <dbReference type="Pfam" id="PF00881"/>
    </source>
</evidence>
<dbReference type="InterPro" id="IPR000415">
    <property type="entry name" value="Nitroreductase-like"/>
</dbReference>
<dbReference type="InterPro" id="IPR029479">
    <property type="entry name" value="Nitroreductase"/>
</dbReference>
<evidence type="ECO:0000256" key="4">
    <source>
        <dbReference type="ARBA" id="ARBA00022643"/>
    </source>
</evidence>
<dbReference type="AlphaFoldDB" id="A0A127B891"/>
<dbReference type="GeneID" id="28490806"/>
<evidence type="ECO:0000256" key="5">
    <source>
        <dbReference type="ARBA" id="ARBA00023002"/>
    </source>
</evidence>
<evidence type="ECO:0000313" key="7">
    <source>
        <dbReference type="EMBL" id="AMM53593.1"/>
    </source>
</evidence>
<dbReference type="STRING" id="1609559.TQ32_03185"/>